<dbReference type="AlphaFoldDB" id="A0A160MBE0"/>
<accession>A0A160MBE0</accession>
<sequence length="244" mass="26672">MSTPNLNLPKISGNMSADVVRDMNALADAVDSNAANAADVESQLAEKVPYVGMDKALDMNGNELLNIYRANFLSGTMKLFGNSSTDKLQISIYDAIGNYLDYVMTMSKTGIMTLPRNPIVRTIRSSTLSVSSGVDTRITFDNPTEDRQGEMTNQRFTPKENGIYLLRLTLNWSGSVNGHIYVKPISVNTGSVINLIYAGHTDRVCTGIATLNLPANTPIEFYVHHSGSQAYTLNTCYMDIVKVA</sequence>
<name>A0A160MBE0_9BACI</name>
<gene>
    <name evidence="1" type="ORF">A361_10925</name>
</gene>
<protein>
    <recommendedName>
        <fullName evidence="3">C1q domain-containing protein</fullName>
    </recommendedName>
</protein>
<dbReference type="EMBL" id="CP015506">
    <property type="protein sequence ID" value="AND39628.1"/>
    <property type="molecule type" value="Genomic_DNA"/>
</dbReference>
<evidence type="ECO:0008006" key="3">
    <source>
        <dbReference type="Google" id="ProtNLM"/>
    </source>
</evidence>
<evidence type="ECO:0000313" key="2">
    <source>
        <dbReference type="Proteomes" id="UP000077856"/>
    </source>
</evidence>
<dbReference type="InterPro" id="IPR008983">
    <property type="entry name" value="Tumour_necrosis_fac-like_dom"/>
</dbReference>
<dbReference type="KEGG" id="bon:A361_10925"/>
<organism evidence="1 2">
    <name type="scientific">Cytobacillus oceanisediminis 2691</name>
    <dbReference type="NCBI Taxonomy" id="1196031"/>
    <lineage>
        <taxon>Bacteria</taxon>
        <taxon>Bacillati</taxon>
        <taxon>Bacillota</taxon>
        <taxon>Bacilli</taxon>
        <taxon>Bacillales</taxon>
        <taxon>Bacillaceae</taxon>
        <taxon>Cytobacillus</taxon>
    </lineage>
</organism>
<evidence type="ECO:0000313" key="1">
    <source>
        <dbReference type="EMBL" id="AND39628.1"/>
    </source>
</evidence>
<proteinExistence type="predicted"/>
<dbReference type="Gene3D" id="2.60.120.40">
    <property type="match status" value="1"/>
</dbReference>
<reference evidence="1 2" key="1">
    <citation type="submission" date="2016-04" db="EMBL/GenBank/DDBJ databases">
        <title>Complete genome sequence of Bacillus oceanisediminis strain 2691.</title>
        <authorList>
            <person name="Jeong H."/>
            <person name="Kim H.J."/>
            <person name="Lee D.-W."/>
        </authorList>
    </citation>
    <scope>NUCLEOTIDE SEQUENCE [LARGE SCALE GENOMIC DNA]</scope>
    <source>
        <strain evidence="1 2">2691</strain>
    </source>
</reference>
<dbReference type="STRING" id="1196031.A361_10925"/>
<dbReference type="RefSeq" id="WP_019381949.1">
    <property type="nucleotide sequence ID" value="NZ_CP015506.1"/>
</dbReference>
<dbReference type="SUPFAM" id="SSF49842">
    <property type="entry name" value="TNF-like"/>
    <property type="match status" value="1"/>
</dbReference>
<dbReference type="Proteomes" id="UP000077856">
    <property type="component" value="Chromosome"/>
</dbReference>